<gene>
    <name evidence="1" type="ORF">F957_01498</name>
</gene>
<dbReference type="SUPFAM" id="SSF103642">
    <property type="entry name" value="Sec-C motif"/>
    <property type="match status" value="1"/>
</dbReference>
<dbReference type="Pfam" id="PF02810">
    <property type="entry name" value="SEC-C"/>
    <property type="match status" value="1"/>
</dbReference>
<evidence type="ECO:0000313" key="2">
    <source>
        <dbReference type="Proteomes" id="UP000014523"/>
    </source>
</evidence>
<keyword evidence="2" id="KW-1185">Reference proteome</keyword>
<reference evidence="1 2" key="1">
    <citation type="submission" date="2013-06" db="EMBL/GenBank/DDBJ databases">
        <title>The Genome Sequence of Acinetobacter gyllenbergii CIP 110306.</title>
        <authorList>
            <consortium name="The Broad Institute Genome Sequencing Platform"/>
            <consortium name="The Broad Institute Genome Sequencing Center for Infectious Disease"/>
            <person name="Cerqueira G."/>
            <person name="Feldgarden M."/>
            <person name="Courvalin P."/>
            <person name="Perichon B."/>
            <person name="Grillot-Courvalin C."/>
            <person name="Clermont D."/>
            <person name="Rocha E."/>
            <person name="Yoon E.-J."/>
            <person name="Nemec A."/>
            <person name="Young S.K."/>
            <person name="Zeng Q."/>
            <person name="Gargeya S."/>
            <person name="Fitzgerald M."/>
            <person name="Abouelleil A."/>
            <person name="Alvarado L."/>
            <person name="Berlin A.M."/>
            <person name="Chapman S.B."/>
            <person name="Dewar J."/>
            <person name="Goldberg J."/>
            <person name="Griggs A."/>
            <person name="Gujja S."/>
            <person name="Hansen M."/>
            <person name="Howarth C."/>
            <person name="Imamovic A."/>
            <person name="Larimer J."/>
            <person name="McCowan C."/>
            <person name="Murphy C."/>
            <person name="Pearson M."/>
            <person name="Priest M."/>
            <person name="Roberts A."/>
            <person name="Saif S."/>
            <person name="Shea T."/>
            <person name="Sykes S."/>
            <person name="Wortman J."/>
            <person name="Nusbaum C."/>
            <person name="Birren B."/>
        </authorList>
    </citation>
    <scope>NUCLEOTIDE SEQUENCE [LARGE SCALE GENOMIC DNA]</scope>
    <source>
        <strain evidence="1 2">CIP 110306</strain>
    </source>
</reference>
<organism evidence="1 2">
    <name type="scientific">Acinetobacter gyllenbergii CIP 110306 = MTCC 11365</name>
    <dbReference type="NCBI Taxonomy" id="1217657"/>
    <lineage>
        <taxon>Bacteria</taxon>
        <taxon>Pseudomonadati</taxon>
        <taxon>Pseudomonadota</taxon>
        <taxon>Gammaproteobacteria</taxon>
        <taxon>Moraxellales</taxon>
        <taxon>Moraxellaceae</taxon>
        <taxon>Acinetobacter</taxon>
    </lineage>
</organism>
<name>A0A829HKG6_9GAMM</name>
<dbReference type="AlphaFoldDB" id="A0A829HKG6"/>
<evidence type="ECO:0008006" key="3">
    <source>
        <dbReference type="Google" id="ProtNLM"/>
    </source>
</evidence>
<dbReference type="InterPro" id="IPR004027">
    <property type="entry name" value="SEC_C_motif"/>
</dbReference>
<dbReference type="Proteomes" id="UP000014523">
    <property type="component" value="Unassembled WGS sequence"/>
</dbReference>
<dbReference type="EMBL" id="ATGG01000011">
    <property type="protein sequence ID" value="EPF88211.1"/>
    <property type="molecule type" value="Genomic_DNA"/>
</dbReference>
<dbReference type="Gene3D" id="3.10.450.50">
    <property type="match status" value="1"/>
</dbReference>
<sequence>MLKPIYKSDGVTDSERQMSKLLNDTFLSLWSYVGPCNDRNLLTKNEGVEICDAIVAFGNKIIIFSDKDNKFNENKDVNTSWKRWYKDSVKKSINQLYGAESWIRNNPHRVFLDKKCQNKFPFDLSNKKLEIHLVALTKNTLEPAKKYFSQFADGSSGTFVHMYELEEKDVMEKPFTLNDFNTEKTFVHVFDEYSIDLVIKNTGTISDFLHYLTFKEILIRKYNLSGSMGEENFLAFYLSQEPSLLARNEFNFDKIKQYTLSNENAVFIGEDEWDTYQNSYSCRLRRILIEKSKYWEELTTRFSDGIVTAQVGEGAELDLASHEVAVRTLASENISFRALLTDAFKEKFINVPTNKRSGRIIEPIPYKDLLYVFLLLPKDENESVEEYVVKRNAYSQGYGLVAKYLNPKYTKVIVLATQPLGSEGRSEGVYLFEYPKVLPYKVKKTAEKLRKEQHIFNGFTDYNDLSRNHDSPFKVKKGRNDKCHCGSALKYKKCCLHTDELLGSNYT</sequence>
<accession>A0A829HKG6</accession>
<proteinExistence type="predicted"/>
<evidence type="ECO:0000313" key="1">
    <source>
        <dbReference type="EMBL" id="EPF88211.1"/>
    </source>
</evidence>
<dbReference type="RefSeq" id="WP_016540034.1">
    <property type="nucleotide sequence ID" value="NZ_ASQH01000001.1"/>
</dbReference>
<comment type="caution">
    <text evidence="1">The sequence shown here is derived from an EMBL/GenBank/DDBJ whole genome shotgun (WGS) entry which is preliminary data.</text>
</comment>
<protein>
    <recommendedName>
        <fullName evidence="3">SEC-C domain-containing protein</fullName>
    </recommendedName>
</protein>